<gene>
    <name evidence="3" type="ORF">DDF84_008390</name>
</gene>
<evidence type="ECO:0000313" key="4">
    <source>
        <dbReference type="Proteomes" id="UP000253772"/>
    </source>
</evidence>
<dbReference type="OMA" id="ADMHKNA"/>
<dbReference type="GeneID" id="60825709"/>
<dbReference type="EMBL" id="CP037900">
    <property type="protein sequence ID" value="QBP09777.1"/>
    <property type="molecule type" value="Genomic_DNA"/>
</dbReference>
<evidence type="ECO:0000256" key="1">
    <source>
        <dbReference type="SAM" id="MobiDB-lite"/>
    </source>
</evidence>
<dbReference type="Proteomes" id="UP000253772">
    <property type="component" value="Chromosome c1"/>
</dbReference>
<sequence length="105" mass="11008">MLKALIATTITTTLLGASALAVAQPPQGLQDRGVPADRYGYEMHIGKRDPYTDGAHGIRQRDPYTDGAHGIRERDPYTDGAHGSAGMNLAGLDRTGVSAPPAHSA</sequence>
<keyword evidence="2" id="KW-0732">Signal</keyword>
<dbReference type="OrthoDB" id="8970312at2"/>
<reference evidence="3 4" key="1">
    <citation type="submission" date="2019-03" db="EMBL/GenBank/DDBJ databases">
        <title>Comparative insights into the high quality Complete genome sequence of highly metal resistant Cupriavidus metallidurans strain BS1 isolated from a gold-copper mine.</title>
        <authorList>
            <person name="Mazhar H.S."/>
            <person name="Rensing C."/>
        </authorList>
    </citation>
    <scope>NUCLEOTIDE SEQUENCE [LARGE SCALE GENOMIC DNA]</scope>
    <source>
        <strain evidence="3 4">BS1</strain>
    </source>
</reference>
<evidence type="ECO:0000256" key="2">
    <source>
        <dbReference type="SAM" id="SignalP"/>
    </source>
</evidence>
<feature type="compositionally biased region" description="Basic and acidic residues" evidence="1">
    <location>
        <begin position="59"/>
        <end position="77"/>
    </location>
</feature>
<proteinExistence type="predicted"/>
<evidence type="ECO:0000313" key="3">
    <source>
        <dbReference type="EMBL" id="QBP09777.1"/>
    </source>
</evidence>
<name>A0A132HPN9_9BURK</name>
<feature type="signal peptide" evidence="2">
    <location>
        <begin position="1"/>
        <end position="23"/>
    </location>
</feature>
<dbReference type="RefSeq" id="WP_008651726.1">
    <property type="nucleotide sequence ID" value="NZ_CP037900.1"/>
</dbReference>
<feature type="region of interest" description="Disordered" evidence="1">
    <location>
        <begin position="45"/>
        <end position="105"/>
    </location>
</feature>
<feature type="chain" id="PRO_5043455905" evidence="2">
    <location>
        <begin position="24"/>
        <end position="105"/>
    </location>
</feature>
<dbReference type="AlphaFoldDB" id="A0A132HPN9"/>
<organism evidence="3 4">
    <name type="scientific">Cupriavidus metallidurans</name>
    <dbReference type="NCBI Taxonomy" id="119219"/>
    <lineage>
        <taxon>Bacteria</taxon>
        <taxon>Pseudomonadati</taxon>
        <taxon>Pseudomonadota</taxon>
        <taxon>Betaproteobacteria</taxon>
        <taxon>Burkholderiales</taxon>
        <taxon>Burkholderiaceae</taxon>
        <taxon>Cupriavidus</taxon>
    </lineage>
</organism>
<protein>
    <submittedName>
        <fullName evidence="3">Uncharacterized protein</fullName>
    </submittedName>
</protein>
<accession>A0A132HPN9</accession>